<evidence type="ECO:0000313" key="2">
    <source>
        <dbReference type="Proteomes" id="UP000272942"/>
    </source>
</evidence>
<dbReference type="Proteomes" id="UP000272942">
    <property type="component" value="Unassembled WGS sequence"/>
</dbReference>
<name>A0A183AQY0_9TREM</name>
<dbReference type="OrthoDB" id="6235335at2759"/>
<dbReference type="WBParaSite" id="ECPE_0000939401-mRNA-1">
    <property type="protein sequence ID" value="ECPE_0000939401-mRNA-1"/>
    <property type="gene ID" value="ECPE_0000939401"/>
</dbReference>
<gene>
    <name evidence="1" type="ORF">ECPE_LOCUS9365</name>
</gene>
<proteinExistence type="predicted"/>
<reference evidence="3" key="1">
    <citation type="submission" date="2016-06" db="UniProtKB">
        <authorList>
            <consortium name="WormBaseParasite"/>
        </authorList>
    </citation>
    <scope>IDENTIFICATION</scope>
</reference>
<protein>
    <submittedName>
        <fullName evidence="3">ANK_REP_REGION domain-containing protein</fullName>
    </submittedName>
</protein>
<dbReference type="EMBL" id="UZAN01047307">
    <property type="protein sequence ID" value="VDP85236.1"/>
    <property type="molecule type" value="Genomic_DNA"/>
</dbReference>
<accession>A0A183AQY0</accession>
<reference evidence="1 2" key="2">
    <citation type="submission" date="2018-11" db="EMBL/GenBank/DDBJ databases">
        <authorList>
            <consortium name="Pathogen Informatics"/>
        </authorList>
    </citation>
    <scope>NUCLEOTIDE SEQUENCE [LARGE SCALE GENOMIC DNA]</scope>
    <source>
        <strain evidence="1 2">Egypt</strain>
    </source>
</reference>
<evidence type="ECO:0000313" key="3">
    <source>
        <dbReference type="WBParaSite" id="ECPE_0000939401-mRNA-1"/>
    </source>
</evidence>
<sequence>MIRLTSQFAVHQSSAICASLLCEKPYLWDVDRPNLIGRSPVHLAQLRGYAPVWYPLATHSNAPPLTESDQTNQPQKFLTRTVTALLIQPQLFIRKPFQWSEIFVSSNPPALNVAVGLCDSHGEYDEQLSLSNLQLLCELMAATPKVWCTSLPFTSGSFHPTRILESPTNVHPLDCTNYPKCLLEFGQETEIDQLIDAWAYHRMQSYPDDADNDDANNDDAPIVDLSQSGEGSCFTYPRLIAQLPVPPALQAYLAYRELWPAWKRHTLPLRKALRWYRRHPFQARWFD</sequence>
<dbReference type="AlphaFoldDB" id="A0A183AQY0"/>
<evidence type="ECO:0000313" key="1">
    <source>
        <dbReference type="EMBL" id="VDP85236.1"/>
    </source>
</evidence>
<organism evidence="3">
    <name type="scientific">Echinostoma caproni</name>
    <dbReference type="NCBI Taxonomy" id="27848"/>
    <lineage>
        <taxon>Eukaryota</taxon>
        <taxon>Metazoa</taxon>
        <taxon>Spiralia</taxon>
        <taxon>Lophotrochozoa</taxon>
        <taxon>Platyhelminthes</taxon>
        <taxon>Trematoda</taxon>
        <taxon>Digenea</taxon>
        <taxon>Plagiorchiida</taxon>
        <taxon>Echinostomata</taxon>
        <taxon>Echinostomatoidea</taxon>
        <taxon>Echinostomatidae</taxon>
        <taxon>Echinostoma</taxon>
    </lineage>
</organism>
<keyword evidence="2" id="KW-1185">Reference proteome</keyword>